<proteinExistence type="predicted"/>
<dbReference type="Proteomes" id="UP001595748">
    <property type="component" value="Unassembled WGS sequence"/>
</dbReference>
<feature type="non-terminal residue" evidence="2">
    <location>
        <position position="110"/>
    </location>
</feature>
<keyword evidence="3" id="KW-1185">Reference proteome</keyword>
<comment type="caution">
    <text evidence="2">The sequence shown here is derived from an EMBL/GenBank/DDBJ whole genome shotgun (WGS) entry which is preliminary data.</text>
</comment>
<name>A0ABV8A818_9DEIO</name>
<dbReference type="PANTHER" id="PTHR30007">
    <property type="entry name" value="PHP DOMAIN PROTEIN"/>
    <property type="match status" value="1"/>
</dbReference>
<sequence length="110" mass="12739">MERAAYPSDLTDAQWEIIEPLLPPIGESTFCETVPRREIVNGIRYVMRSGCQWRMMPHDLPHWNTVYTCHRQWCKDGVWKRINDALVALERERKGRKAKPSAAVGDSQSV</sequence>
<organism evidence="2 3">
    <name type="scientific">Deinococcus antarcticus</name>
    <dbReference type="NCBI Taxonomy" id="1298767"/>
    <lineage>
        <taxon>Bacteria</taxon>
        <taxon>Thermotogati</taxon>
        <taxon>Deinococcota</taxon>
        <taxon>Deinococci</taxon>
        <taxon>Deinococcales</taxon>
        <taxon>Deinococcaceae</taxon>
        <taxon>Deinococcus</taxon>
    </lineage>
</organism>
<dbReference type="Pfam" id="PF13340">
    <property type="entry name" value="DUF4096"/>
    <property type="match status" value="1"/>
</dbReference>
<evidence type="ECO:0000313" key="2">
    <source>
        <dbReference type="EMBL" id="MFC3861365.1"/>
    </source>
</evidence>
<dbReference type="PANTHER" id="PTHR30007:SF0">
    <property type="entry name" value="TRANSPOSASE"/>
    <property type="match status" value="1"/>
</dbReference>
<protein>
    <submittedName>
        <fullName evidence="2">Transposase</fullName>
    </submittedName>
</protein>
<evidence type="ECO:0000313" key="3">
    <source>
        <dbReference type="Proteomes" id="UP001595748"/>
    </source>
</evidence>
<dbReference type="EMBL" id="JBHRZF010000138">
    <property type="protein sequence ID" value="MFC3861365.1"/>
    <property type="molecule type" value="Genomic_DNA"/>
</dbReference>
<feature type="domain" description="Insertion element IS402-like" evidence="1">
    <location>
        <begin position="10"/>
        <end position="82"/>
    </location>
</feature>
<dbReference type="InterPro" id="IPR025161">
    <property type="entry name" value="IS402-like_dom"/>
</dbReference>
<dbReference type="RefSeq" id="WP_380078186.1">
    <property type="nucleotide sequence ID" value="NZ_JBHRZF010000138.1"/>
</dbReference>
<evidence type="ECO:0000259" key="1">
    <source>
        <dbReference type="Pfam" id="PF13340"/>
    </source>
</evidence>
<reference evidence="3" key="1">
    <citation type="journal article" date="2019" name="Int. J. Syst. Evol. Microbiol.">
        <title>The Global Catalogue of Microorganisms (GCM) 10K type strain sequencing project: providing services to taxonomists for standard genome sequencing and annotation.</title>
        <authorList>
            <consortium name="The Broad Institute Genomics Platform"/>
            <consortium name="The Broad Institute Genome Sequencing Center for Infectious Disease"/>
            <person name="Wu L."/>
            <person name="Ma J."/>
        </authorList>
    </citation>
    <scope>NUCLEOTIDE SEQUENCE [LARGE SCALE GENOMIC DNA]</scope>
    <source>
        <strain evidence="3">CCTCC AB 2013263</strain>
    </source>
</reference>
<accession>A0ABV8A818</accession>
<gene>
    <name evidence="2" type="ORF">ACFOPQ_11395</name>
</gene>